<reference evidence="6" key="1">
    <citation type="journal article" date="2019" name="Int. J. Syst. Evol. Microbiol.">
        <title>The Global Catalogue of Microorganisms (GCM) 10K type strain sequencing project: providing services to taxonomists for standard genome sequencing and annotation.</title>
        <authorList>
            <consortium name="The Broad Institute Genomics Platform"/>
            <consortium name="The Broad Institute Genome Sequencing Center for Infectious Disease"/>
            <person name="Wu L."/>
            <person name="Ma J."/>
        </authorList>
    </citation>
    <scope>NUCLEOTIDE SEQUENCE [LARGE SCALE GENOMIC DNA]</scope>
    <source>
        <strain evidence="6">CGMCC 1.6375</strain>
    </source>
</reference>
<evidence type="ECO:0000256" key="1">
    <source>
        <dbReference type="ARBA" id="ARBA00022723"/>
    </source>
</evidence>
<dbReference type="InterPro" id="IPR036884">
    <property type="entry name" value="2Fe-2S-bd_dom_sf"/>
</dbReference>
<dbReference type="InterPro" id="IPR006311">
    <property type="entry name" value="TAT_signal"/>
</dbReference>
<keyword evidence="2" id="KW-0560">Oxidoreductase</keyword>
<dbReference type="Gene3D" id="3.10.20.30">
    <property type="match status" value="1"/>
</dbReference>
<proteinExistence type="predicted"/>
<dbReference type="Gene3D" id="1.10.150.120">
    <property type="entry name" value="[2Fe-2S]-binding domain"/>
    <property type="match status" value="1"/>
</dbReference>
<organism evidence="5 6">
    <name type="scientific">Dyadobacter beijingensis</name>
    <dbReference type="NCBI Taxonomy" id="365489"/>
    <lineage>
        <taxon>Bacteria</taxon>
        <taxon>Pseudomonadati</taxon>
        <taxon>Bacteroidota</taxon>
        <taxon>Cytophagia</taxon>
        <taxon>Cytophagales</taxon>
        <taxon>Spirosomataceae</taxon>
        <taxon>Dyadobacter</taxon>
    </lineage>
</organism>
<keyword evidence="6" id="KW-1185">Reference proteome</keyword>
<dbReference type="InterPro" id="IPR006058">
    <property type="entry name" value="2Fe2S_fd_BS"/>
</dbReference>
<evidence type="ECO:0000256" key="3">
    <source>
        <dbReference type="ARBA" id="ARBA00023004"/>
    </source>
</evidence>
<dbReference type="EMBL" id="BMLI01000001">
    <property type="protein sequence ID" value="GGM94871.1"/>
    <property type="molecule type" value="Genomic_DNA"/>
</dbReference>
<evidence type="ECO:0000313" key="5">
    <source>
        <dbReference type="EMBL" id="GGM94871.1"/>
    </source>
</evidence>
<feature type="domain" description="2Fe-2S ferredoxin-type" evidence="4">
    <location>
        <begin position="55"/>
        <end position="131"/>
    </location>
</feature>
<dbReference type="PROSITE" id="PS51085">
    <property type="entry name" value="2FE2S_FER_2"/>
    <property type="match status" value="1"/>
</dbReference>
<gene>
    <name evidence="5" type="ORF">GCM10010967_30300</name>
</gene>
<keyword evidence="3" id="KW-0408">Iron</keyword>
<dbReference type="SUPFAM" id="SSF47741">
    <property type="entry name" value="CO dehydrogenase ISP C-domain like"/>
    <property type="match status" value="1"/>
</dbReference>
<dbReference type="Pfam" id="PF01799">
    <property type="entry name" value="Fer2_2"/>
    <property type="match status" value="1"/>
</dbReference>
<evidence type="ECO:0000259" key="4">
    <source>
        <dbReference type="PROSITE" id="PS51085"/>
    </source>
</evidence>
<dbReference type="InterPro" id="IPR012675">
    <property type="entry name" value="Beta-grasp_dom_sf"/>
</dbReference>
<dbReference type="Pfam" id="PF00111">
    <property type="entry name" value="Fer2"/>
    <property type="match status" value="1"/>
</dbReference>
<accession>A0ABQ2HY11</accession>
<dbReference type="PANTHER" id="PTHR45331">
    <property type="entry name" value="OXIDOREDUCTASE, IRON-SULPHUR BINDING SUBUNIT-RELATED-RELATED"/>
    <property type="match status" value="1"/>
</dbReference>
<dbReference type="InterPro" id="IPR052914">
    <property type="entry name" value="Aldehyde_Oxdr_Iron-Sulfur"/>
</dbReference>
<dbReference type="CDD" id="cd00207">
    <property type="entry name" value="fer2"/>
    <property type="match status" value="1"/>
</dbReference>
<evidence type="ECO:0000256" key="2">
    <source>
        <dbReference type="ARBA" id="ARBA00023002"/>
    </source>
</evidence>
<dbReference type="InterPro" id="IPR001041">
    <property type="entry name" value="2Fe-2S_ferredoxin-type"/>
</dbReference>
<dbReference type="Proteomes" id="UP000632339">
    <property type="component" value="Unassembled WGS sequence"/>
</dbReference>
<protein>
    <submittedName>
        <fullName evidence="5">Oxidoreductase</fullName>
    </submittedName>
</protein>
<evidence type="ECO:0000313" key="6">
    <source>
        <dbReference type="Proteomes" id="UP000632339"/>
    </source>
</evidence>
<dbReference type="PROSITE" id="PS51318">
    <property type="entry name" value="TAT"/>
    <property type="match status" value="1"/>
</dbReference>
<dbReference type="RefSeq" id="WP_019943009.1">
    <property type="nucleotide sequence ID" value="NZ_BMLI01000001.1"/>
</dbReference>
<name>A0ABQ2HY11_9BACT</name>
<sequence length="209" mass="22749">MTDDLDDTSPDAASEDRRFFLKQTMFIAGLSMAPADILHAALAPDDGPVGNAVKARISLTINGRRKRLTVDPRMTLLDLLRENQGLTGTKKGCDFGQCGACTVHIDGRRALSCLTFAVMQHGRKVTTIEGLSHGEQLHPLQEAFIRHDGFQCGYCTPGQLMSGVACIREGHADSADEVREYMSGNLCRCGAYPNIVDAILEVKKEGRKV</sequence>
<comment type="caution">
    <text evidence="5">The sequence shown here is derived from an EMBL/GenBank/DDBJ whole genome shotgun (WGS) entry which is preliminary data.</text>
</comment>
<dbReference type="PANTHER" id="PTHR45331:SF2">
    <property type="entry name" value="OXIDOREDUCTASE WITH IRON-SULFUR SUBUNIT"/>
    <property type="match status" value="1"/>
</dbReference>
<keyword evidence="1" id="KW-0479">Metal-binding</keyword>
<dbReference type="InterPro" id="IPR036010">
    <property type="entry name" value="2Fe-2S_ferredoxin-like_sf"/>
</dbReference>
<dbReference type="SUPFAM" id="SSF54292">
    <property type="entry name" value="2Fe-2S ferredoxin-like"/>
    <property type="match status" value="1"/>
</dbReference>
<dbReference type="InterPro" id="IPR002888">
    <property type="entry name" value="2Fe-2S-bd"/>
</dbReference>
<dbReference type="PROSITE" id="PS00197">
    <property type="entry name" value="2FE2S_FER_1"/>
    <property type="match status" value="1"/>
</dbReference>